<evidence type="ECO:0000313" key="3">
    <source>
        <dbReference type="Proteomes" id="UP000321617"/>
    </source>
</evidence>
<comment type="caution">
    <text evidence="2">The sequence shown here is derived from an EMBL/GenBank/DDBJ whole genome shotgun (WGS) entry which is preliminary data.</text>
</comment>
<accession>A0A562URH2</accession>
<dbReference type="Proteomes" id="UP000321617">
    <property type="component" value="Unassembled WGS sequence"/>
</dbReference>
<keyword evidence="1" id="KW-0812">Transmembrane</keyword>
<dbReference type="InterPro" id="IPR045428">
    <property type="entry name" value="EACC1"/>
</dbReference>
<keyword evidence="1" id="KW-0472">Membrane</keyword>
<dbReference type="EMBL" id="VLLL01000008">
    <property type="protein sequence ID" value="TWJ08213.1"/>
    <property type="molecule type" value="Genomic_DNA"/>
</dbReference>
<evidence type="ECO:0000256" key="1">
    <source>
        <dbReference type="SAM" id="Phobius"/>
    </source>
</evidence>
<keyword evidence="3" id="KW-1185">Reference proteome</keyword>
<sequence>MSSELRVETDDAAALREILDWLRRDPELRGTAVRVLPAPPADGAMGGVVDTLVATFTDPAVVTAAISSLGVWAAARARRTRIRISDGIREVEIETGSRRRAEEFSGRILRELAVDAPTTDEPPAG</sequence>
<feature type="transmembrane region" description="Helical" evidence="1">
    <location>
        <begin position="52"/>
        <end position="75"/>
    </location>
</feature>
<protein>
    <submittedName>
        <fullName evidence="2">Uncharacterized protein</fullName>
    </submittedName>
</protein>
<evidence type="ECO:0000313" key="2">
    <source>
        <dbReference type="EMBL" id="TWJ08213.1"/>
    </source>
</evidence>
<dbReference type="Pfam" id="PF19953">
    <property type="entry name" value="EACC1"/>
    <property type="match status" value="1"/>
</dbReference>
<dbReference type="RefSeq" id="WP_147142520.1">
    <property type="nucleotide sequence ID" value="NZ_BAABIJ010000004.1"/>
</dbReference>
<organism evidence="2 3">
    <name type="scientific">Stackebrandtia albiflava</name>
    <dbReference type="NCBI Taxonomy" id="406432"/>
    <lineage>
        <taxon>Bacteria</taxon>
        <taxon>Bacillati</taxon>
        <taxon>Actinomycetota</taxon>
        <taxon>Actinomycetes</taxon>
        <taxon>Glycomycetales</taxon>
        <taxon>Glycomycetaceae</taxon>
        <taxon>Stackebrandtia</taxon>
    </lineage>
</organism>
<proteinExistence type="predicted"/>
<gene>
    <name evidence="2" type="ORF">LX16_4434</name>
</gene>
<dbReference type="AlphaFoldDB" id="A0A562URH2"/>
<name>A0A562URH2_9ACTN</name>
<reference evidence="2 3" key="1">
    <citation type="journal article" date="2013" name="Stand. Genomic Sci.">
        <title>Genomic Encyclopedia of Type Strains, Phase I: The one thousand microbial genomes (KMG-I) project.</title>
        <authorList>
            <person name="Kyrpides N.C."/>
            <person name="Woyke T."/>
            <person name="Eisen J.A."/>
            <person name="Garrity G."/>
            <person name="Lilburn T.G."/>
            <person name="Beck B.J."/>
            <person name="Whitman W.B."/>
            <person name="Hugenholtz P."/>
            <person name="Klenk H.P."/>
        </authorList>
    </citation>
    <scope>NUCLEOTIDE SEQUENCE [LARGE SCALE GENOMIC DNA]</scope>
    <source>
        <strain evidence="2 3">DSM 45044</strain>
    </source>
</reference>
<keyword evidence="1" id="KW-1133">Transmembrane helix</keyword>
<dbReference type="OrthoDB" id="3626734at2"/>